<proteinExistence type="predicted"/>
<dbReference type="EMBL" id="WSFT01000039">
    <property type="protein sequence ID" value="MBS4538856.1"/>
    <property type="molecule type" value="Genomic_DNA"/>
</dbReference>
<keyword evidence="2" id="KW-1185">Reference proteome</keyword>
<reference evidence="1" key="1">
    <citation type="submission" date="2019-12" db="EMBL/GenBank/DDBJ databases">
        <title>Clostridiaceae gen. nov. sp. nov., isolated from sediment in Xinjiang, China.</title>
        <authorList>
            <person name="Zhang R."/>
        </authorList>
    </citation>
    <scope>NUCLEOTIDE SEQUENCE</scope>
    <source>
        <strain evidence="1">D2Q-11</strain>
    </source>
</reference>
<protein>
    <submittedName>
        <fullName evidence="1">Uncharacterized protein</fullName>
    </submittedName>
</protein>
<evidence type="ECO:0000313" key="1">
    <source>
        <dbReference type="EMBL" id="MBS4538856.1"/>
    </source>
</evidence>
<sequence>MKLKYEYMGDGCGVNDPDSPYIPKGYAKKYGTPIDFFVKFIIKKQPSNILI</sequence>
<accession>A0A942UXN6</accession>
<dbReference type="AlphaFoldDB" id="A0A942UXN6"/>
<comment type="caution">
    <text evidence="1">The sequence shown here is derived from an EMBL/GenBank/DDBJ whole genome shotgun (WGS) entry which is preliminary data.</text>
</comment>
<dbReference type="Proteomes" id="UP000724672">
    <property type="component" value="Unassembled WGS sequence"/>
</dbReference>
<evidence type="ECO:0000313" key="2">
    <source>
        <dbReference type="Proteomes" id="UP000724672"/>
    </source>
</evidence>
<dbReference type="RefSeq" id="WP_203366783.1">
    <property type="nucleotide sequence ID" value="NZ_WSFT01000039.1"/>
</dbReference>
<organism evidence="1 2">
    <name type="scientific">Anaeromonas frigoriresistens</name>
    <dbReference type="NCBI Taxonomy" id="2683708"/>
    <lineage>
        <taxon>Bacteria</taxon>
        <taxon>Bacillati</taxon>
        <taxon>Bacillota</taxon>
        <taxon>Tissierellia</taxon>
        <taxon>Tissierellales</taxon>
        <taxon>Thermohalobacteraceae</taxon>
        <taxon>Anaeromonas</taxon>
    </lineage>
</organism>
<gene>
    <name evidence="1" type="ORF">GOQ27_10295</name>
</gene>
<name>A0A942UXN6_9FIRM</name>